<name>A0AAN9AHN5_HALRR</name>
<feature type="region of interest" description="Disordered" evidence="1">
    <location>
        <begin position="155"/>
        <end position="187"/>
    </location>
</feature>
<feature type="non-terminal residue" evidence="2">
    <location>
        <position position="401"/>
    </location>
</feature>
<sequence length="401" mass="43472">MYSLPLGGGADGGEEALGVMVIKCKDKTKAKQRKGALSNWKRVGRVTIDALHRRGVTGEYLRREMWGLQTAASTPVKGPSKKKGGYDLLGNPTGPDTGDIMGDAFNQALFAGDADPMNEHDGIGALTGAIDQLAFTCDLDFSGDGVDDDPIKTINMSKSSEAGQKQPLLQEKKKKKRRNSDGFDNPAFLDDEELLLAAALGGNGAESEEDDADMLESRRLAQPRIVIQAETDTASDPLKLITKPPAAKDPKLAAKTAVPDVNTLSKPRLPSAKMRRIGSARKTPARFTMTFEVRPEGQSGYTAPDDDDPDSGDRWAERKPRRKNQVAPSSSSESNEEIRTKDDLAVGLQSGTDNSREELMAKEKKERPKTSVASEKMKKRATDEVGNMNSILPWDNEDGDI</sequence>
<accession>A0AAN9AHN5</accession>
<reference evidence="2 3" key="1">
    <citation type="submission" date="2023-11" db="EMBL/GenBank/DDBJ databases">
        <title>Halocaridina rubra genome assembly.</title>
        <authorList>
            <person name="Smith C."/>
        </authorList>
    </citation>
    <scope>NUCLEOTIDE SEQUENCE [LARGE SCALE GENOMIC DNA]</scope>
    <source>
        <strain evidence="2">EP-1</strain>
        <tissue evidence="2">Whole</tissue>
    </source>
</reference>
<gene>
    <name evidence="2" type="ORF">SK128_027621</name>
</gene>
<feature type="region of interest" description="Disordered" evidence="1">
    <location>
        <begin position="228"/>
        <end position="401"/>
    </location>
</feature>
<feature type="compositionally biased region" description="Basic and acidic residues" evidence="1">
    <location>
        <begin position="354"/>
        <end position="369"/>
    </location>
</feature>
<keyword evidence="3" id="KW-1185">Reference proteome</keyword>
<protein>
    <submittedName>
        <fullName evidence="2">Uncharacterized protein</fullName>
    </submittedName>
</protein>
<evidence type="ECO:0000256" key="1">
    <source>
        <dbReference type="SAM" id="MobiDB-lite"/>
    </source>
</evidence>
<dbReference type="Proteomes" id="UP001381693">
    <property type="component" value="Unassembled WGS sequence"/>
</dbReference>
<proteinExistence type="predicted"/>
<dbReference type="AlphaFoldDB" id="A0AAN9AHN5"/>
<evidence type="ECO:0000313" key="2">
    <source>
        <dbReference type="EMBL" id="KAK7087009.1"/>
    </source>
</evidence>
<dbReference type="EMBL" id="JAXCGZ010000023">
    <property type="protein sequence ID" value="KAK7087009.1"/>
    <property type="molecule type" value="Genomic_DNA"/>
</dbReference>
<comment type="caution">
    <text evidence="2">The sequence shown here is derived from an EMBL/GenBank/DDBJ whole genome shotgun (WGS) entry which is preliminary data.</text>
</comment>
<evidence type="ECO:0000313" key="3">
    <source>
        <dbReference type="Proteomes" id="UP001381693"/>
    </source>
</evidence>
<organism evidence="2 3">
    <name type="scientific">Halocaridina rubra</name>
    <name type="common">Hawaiian red shrimp</name>
    <dbReference type="NCBI Taxonomy" id="373956"/>
    <lineage>
        <taxon>Eukaryota</taxon>
        <taxon>Metazoa</taxon>
        <taxon>Ecdysozoa</taxon>
        <taxon>Arthropoda</taxon>
        <taxon>Crustacea</taxon>
        <taxon>Multicrustacea</taxon>
        <taxon>Malacostraca</taxon>
        <taxon>Eumalacostraca</taxon>
        <taxon>Eucarida</taxon>
        <taxon>Decapoda</taxon>
        <taxon>Pleocyemata</taxon>
        <taxon>Caridea</taxon>
        <taxon>Atyoidea</taxon>
        <taxon>Atyidae</taxon>
        <taxon>Halocaridina</taxon>
    </lineage>
</organism>